<gene>
    <name evidence="2" type="ORF">ENV52_01685</name>
</gene>
<name>A0A7V6A1M5_9BACT</name>
<sequence length="149" mass="16785">MEIPDHILEHGQRYSLKPGPEQDHHRGPLAGIPLHLVLAPKTVTVTTTGQKMVVYVVSLEYRGNEEALAELGYQIARRRIEHQIKMEQIEAEARRLLLPPPAEPPEEQEEVAQEFYPEGTGEDIGLNIKAEEDLLKPVPEKKKDATSLI</sequence>
<dbReference type="EMBL" id="DTGR01000026">
    <property type="protein sequence ID" value="HHS28398.1"/>
    <property type="molecule type" value="Genomic_DNA"/>
</dbReference>
<protein>
    <submittedName>
        <fullName evidence="2">Uncharacterized protein</fullName>
    </submittedName>
</protein>
<proteinExistence type="predicted"/>
<feature type="region of interest" description="Disordered" evidence="1">
    <location>
        <begin position="97"/>
        <end position="122"/>
    </location>
</feature>
<evidence type="ECO:0000256" key="1">
    <source>
        <dbReference type="SAM" id="MobiDB-lite"/>
    </source>
</evidence>
<organism evidence="2">
    <name type="scientific">Desulfobacca acetoxidans</name>
    <dbReference type="NCBI Taxonomy" id="60893"/>
    <lineage>
        <taxon>Bacteria</taxon>
        <taxon>Pseudomonadati</taxon>
        <taxon>Thermodesulfobacteriota</taxon>
        <taxon>Desulfobaccia</taxon>
        <taxon>Desulfobaccales</taxon>
        <taxon>Desulfobaccaceae</taxon>
        <taxon>Desulfobacca</taxon>
    </lineage>
</organism>
<accession>A0A7V6A1M5</accession>
<evidence type="ECO:0000313" key="2">
    <source>
        <dbReference type="EMBL" id="HHS28398.1"/>
    </source>
</evidence>
<dbReference type="AlphaFoldDB" id="A0A7V6A1M5"/>
<comment type="caution">
    <text evidence="2">The sequence shown here is derived from an EMBL/GenBank/DDBJ whole genome shotgun (WGS) entry which is preliminary data.</text>
</comment>
<reference evidence="2" key="1">
    <citation type="journal article" date="2020" name="mSystems">
        <title>Genome- and Community-Level Interaction Insights into Carbon Utilization and Element Cycling Functions of Hydrothermarchaeota in Hydrothermal Sediment.</title>
        <authorList>
            <person name="Zhou Z."/>
            <person name="Liu Y."/>
            <person name="Xu W."/>
            <person name="Pan J."/>
            <person name="Luo Z.H."/>
            <person name="Li M."/>
        </authorList>
    </citation>
    <scope>NUCLEOTIDE SEQUENCE [LARGE SCALE GENOMIC DNA]</scope>
    <source>
        <strain evidence="2">SpSt-767</strain>
    </source>
</reference>